<organism evidence="1 2">
    <name type="scientific">Hydnum rufescens UP504</name>
    <dbReference type="NCBI Taxonomy" id="1448309"/>
    <lineage>
        <taxon>Eukaryota</taxon>
        <taxon>Fungi</taxon>
        <taxon>Dikarya</taxon>
        <taxon>Basidiomycota</taxon>
        <taxon>Agaricomycotina</taxon>
        <taxon>Agaricomycetes</taxon>
        <taxon>Cantharellales</taxon>
        <taxon>Hydnaceae</taxon>
        <taxon>Hydnum</taxon>
    </lineage>
</organism>
<dbReference type="AlphaFoldDB" id="A0A9P6B421"/>
<comment type="caution">
    <text evidence="1">The sequence shown here is derived from an EMBL/GenBank/DDBJ whole genome shotgun (WGS) entry which is preliminary data.</text>
</comment>
<dbReference type="OrthoDB" id="3235144at2759"/>
<evidence type="ECO:0000313" key="2">
    <source>
        <dbReference type="Proteomes" id="UP000886523"/>
    </source>
</evidence>
<sequence length="145" mass="16696">MQESTSRSSDRPQISPTGRLLRAKAQLIDSGLNPYLGRPQIRHKDHHQRIPFSYHGVSLQRCKYPLMSFKTSAQLPDTFRINGLKWYKHRAGVKHEFVILEVERPARNNLWLRIDREQIDETTSAQILSSNAEPADTGCVTMRIS</sequence>
<evidence type="ECO:0000313" key="1">
    <source>
        <dbReference type="EMBL" id="KAF9517333.1"/>
    </source>
</evidence>
<dbReference type="Proteomes" id="UP000886523">
    <property type="component" value="Unassembled WGS sequence"/>
</dbReference>
<gene>
    <name evidence="1" type="ORF">BS47DRAFT_523536</name>
</gene>
<accession>A0A9P6B421</accession>
<proteinExistence type="predicted"/>
<dbReference type="EMBL" id="MU128932">
    <property type="protein sequence ID" value="KAF9517333.1"/>
    <property type="molecule type" value="Genomic_DNA"/>
</dbReference>
<reference evidence="1" key="1">
    <citation type="journal article" date="2020" name="Nat. Commun.">
        <title>Large-scale genome sequencing of mycorrhizal fungi provides insights into the early evolution of symbiotic traits.</title>
        <authorList>
            <person name="Miyauchi S."/>
            <person name="Kiss E."/>
            <person name="Kuo A."/>
            <person name="Drula E."/>
            <person name="Kohler A."/>
            <person name="Sanchez-Garcia M."/>
            <person name="Morin E."/>
            <person name="Andreopoulos B."/>
            <person name="Barry K.W."/>
            <person name="Bonito G."/>
            <person name="Buee M."/>
            <person name="Carver A."/>
            <person name="Chen C."/>
            <person name="Cichocki N."/>
            <person name="Clum A."/>
            <person name="Culley D."/>
            <person name="Crous P.W."/>
            <person name="Fauchery L."/>
            <person name="Girlanda M."/>
            <person name="Hayes R.D."/>
            <person name="Keri Z."/>
            <person name="LaButti K."/>
            <person name="Lipzen A."/>
            <person name="Lombard V."/>
            <person name="Magnuson J."/>
            <person name="Maillard F."/>
            <person name="Murat C."/>
            <person name="Nolan M."/>
            <person name="Ohm R.A."/>
            <person name="Pangilinan J."/>
            <person name="Pereira M.F."/>
            <person name="Perotto S."/>
            <person name="Peter M."/>
            <person name="Pfister S."/>
            <person name="Riley R."/>
            <person name="Sitrit Y."/>
            <person name="Stielow J.B."/>
            <person name="Szollosi G."/>
            <person name="Zifcakova L."/>
            <person name="Stursova M."/>
            <person name="Spatafora J.W."/>
            <person name="Tedersoo L."/>
            <person name="Vaario L.M."/>
            <person name="Yamada A."/>
            <person name="Yan M."/>
            <person name="Wang P."/>
            <person name="Xu J."/>
            <person name="Bruns T."/>
            <person name="Baldrian P."/>
            <person name="Vilgalys R."/>
            <person name="Dunand C."/>
            <person name="Henrissat B."/>
            <person name="Grigoriev I.V."/>
            <person name="Hibbett D."/>
            <person name="Nagy L.G."/>
            <person name="Martin F.M."/>
        </authorList>
    </citation>
    <scope>NUCLEOTIDE SEQUENCE</scope>
    <source>
        <strain evidence="1">UP504</strain>
    </source>
</reference>
<name>A0A9P6B421_9AGAM</name>
<protein>
    <submittedName>
        <fullName evidence="1">Uncharacterized protein</fullName>
    </submittedName>
</protein>
<keyword evidence="2" id="KW-1185">Reference proteome</keyword>